<dbReference type="GO" id="GO:0003677">
    <property type="term" value="F:DNA binding"/>
    <property type="evidence" value="ECO:0007669"/>
    <property type="project" value="InterPro"/>
</dbReference>
<evidence type="ECO:0000313" key="3">
    <source>
        <dbReference type="EMBL" id="CAF4671471.1"/>
    </source>
</evidence>
<organism evidence="2 4">
    <name type="scientific">Rotaria magnacalcarata</name>
    <dbReference type="NCBI Taxonomy" id="392030"/>
    <lineage>
        <taxon>Eukaryota</taxon>
        <taxon>Metazoa</taxon>
        <taxon>Spiralia</taxon>
        <taxon>Gnathifera</taxon>
        <taxon>Rotifera</taxon>
        <taxon>Eurotatoria</taxon>
        <taxon>Bdelloidea</taxon>
        <taxon>Philodinida</taxon>
        <taxon>Philodinidae</taxon>
        <taxon>Rotaria</taxon>
    </lineage>
</organism>
<gene>
    <name evidence="3" type="ORF">BYL167_LOCUS42982</name>
    <name evidence="2" type="ORF">UXM345_LOCUS33328</name>
</gene>
<dbReference type="GO" id="GO:0015074">
    <property type="term" value="P:DNA integration"/>
    <property type="evidence" value="ECO:0007669"/>
    <property type="project" value="InterPro"/>
</dbReference>
<protein>
    <recommendedName>
        <fullName evidence="1">Transposase Tc1-like domain-containing protein</fullName>
    </recommendedName>
</protein>
<dbReference type="InterPro" id="IPR002492">
    <property type="entry name" value="Transposase_Tc1-like"/>
</dbReference>
<evidence type="ECO:0000313" key="4">
    <source>
        <dbReference type="Proteomes" id="UP000663842"/>
    </source>
</evidence>
<dbReference type="AlphaFoldDB" id="A0A820HV16"/>
<dbReference type="Pfam" id="PF01498">
    <property type="entry name" value="HTH_Tnp_Tc3_2"/>
    <property type="match status" value="1"/>
</dbReference>
<comment type="caution">
    <text evidence="2">The sequence shown here is derived from an EMBL/GenBank/DDBJ whole genome shotgun (WGS) entry which is preliminary data.</text>
</comment>
<name>A0A820HV16_9BILA</name>
<dbReference type="EMBL" id="CAJOBH010113059">
    <property type="protein sequence ID" value="CAF4671471.1"/>
    <property type="molecule type" value="Genomic_DNA"/>
</dbReference>
<proteinExistence type="predicted"/>
<feature type="domain" description="Transposase Tc1-like" evidence="1">
    <location>
        <begin position="15"/>
        <end position="78"/>
    </location>
</feature>
<dbReference type="Proteomes" id="UP000681967">
    <property type="component" value="Unassembled WGS sequence"/>
</dbReference>
<evidence type="ECO:0000259" key="1">
    <source>
        <dbReference type="Pfam" id="PF01498"/>
    </source>
</evidence>
<reference evidence="2" key="1">
    <citation type="submission" date="2021-02" db="EMBL/GenBank/DDBJ databases">
        <authorList>
            <person name="Nowell W R."/>
        </authorList>
    </citation>
    <scope>NUCLEOTIDE SEQUENCE</scope>
</reference>
<dbReference type="EMBL" id="CAJOBF010010970">
    <property type="protein sequence ID" value="CAF4299441.1"/>
    <property type="molecule type" value="Genomic_DNA"/>
</dbReference>
<sequence>MQLPRNRTNELFHSHKEQPFVTAQDVTNQLERRGVAVSERTICRRFNEAGARYSRPIPKPLLTERHRQNRLRWAQHHKATDWNQVLRDTVVTSLIPPISEVLHTTNVTNLFQNKLNFTEIIQYDRSPRNYSQPALSANVDKNKQLNISTTGGYGDLHRNLSSLS</sequence>
<dbReference type="Proteomes" id="UP000663842">
    <property type="component" value="Unassembled WGS sequence"/>
</dbReference>
<evidence type="ECO:0000313" key="2">
    <source>
        <dbReference type="EMBL" id="CAF4299441.1"/>
    </source>
</evidence>
<dbReference type="GO" id="GO:0006313">
    <property type="term" value="P:DNA transposition"/>
    <property type="evidence" value="ECO:0007669"/>
    <property type="project" value="InterPro"/>
</dbReference>
<accession>A0A820HV16</accession>